<dbReference type="PROSITE" id="PS50070">
    <property type="entry name" value="KRINGLE_2"/>
    <property type="match status" value="1"/>
</dbReference>
<dbReference type="Gene3D" id="2.40.20.10">
    <property type="entry name" value="Plasminogen Kringle 4"/>
    <property type="match status" value="1"/>
</dbReference>
<evidence type="ECO:0000313" key="7">
    <source>
        <dbReference type="Proteomes" id="UP000005237"/>
    </source>
</evidence>
<evidence type="ECO:0000256" key="2">
    <source>
        <dbReference type="ARBA" id="ARBA00023157"/>
    </source>
</evidence>
<name>A0A8R1IPE9_CAEJA</name>
<sequence length="235" mass="27412">MKSYQYLGNLDKSMDGASCVPWKVVTESWWADATPQQKQKTSISRKKPTENFHHSKCRTLNLDTNHLMVNATDAMSLKITSGKFGPWCFIAKNDNKYIASACFPACNESRVTSLPPRKKFTENGYTNLKLNYNPQVIDSIEKLFGKYDLGNKKYYVHKKSHEQPPQYMELRRNVFFALCILFFAVITWILACHLMKKYSQKVHQRKQKVLEKFLDTINVADIRLQTELRREQEDA</sequence>
<dbReference type="InterPro" id="IPR038178">
    <property type="entry name" value="Kringle_sf"/>
</dbReference>
<keyword evidence="7" id="KW-1185">Reference proteome</keyword>
<dbReference type="InterPro" id="IPR013806">
    <property type="entry name" value="Kringle-like"/>
</dbReference>
<protein>
    <submittedName>
        <fullName evidence="6">Kringle domain-containing protein</fullName>
    </submittedName>
</protein>
<dbReference type="SUPFAM" id="SSF57440">
    <property type="entry name" value="Kringle-like"/>
    <property type="match status" value="1"/>
</dbReference>
<reference evidence="6" key="2">
    <citation type="submission" date="2022-06" db="UniProtKB">
        <authorList>
            <consortium name="EnsemblMetazoa"/>
        </authorList>
    </citation>
    <scope>IDENTIFICATION</scope>
    <source>
        <strain evidence="6">DF5081</strain>
    </source>
</reference>
<dbReference type="InterPro" id="IPR058845">
    <property type="entry name" value="Kringle_2"/>
</dbReference>
<evidence type="ECO:0000259" key="5">
    <source>
        <dbReference type="PROSITE" id="PS50070"/>
    </source>
</evidence>
<keyword evidence="4" id="KW-0812">Transmembrane</keyword>
<proteinExistence type="predicted"/>
<dbReference type="InterPro" id="IPR000001">
    <property type="entry name" value="Kringle"/>
</dbReference>
<comment type="caution">
    <text evidence="3">Lacks conserved residue(s) required for the propagation of feature annotation.</text>
</comment>
<organism evidence="6 7">
    <name type="scientific">Caenorhabditis japonica</name>
    <dbReference type="NCBI Taxonomy" id="281687"/>
    <lineage>
        <taxon>Eukaryota</taxon>
        <taxon>Metazoa</taxon>
        <taxon>Ecdysozoa</taxon>
        <taxon>Nematoda</taxon>
        <taxon>Chromadorea</taxon>
        <taxon>Rhabditida</taxon>
        <taxon>Rhabditina</taxon>
        <taxon>Rhabditomorpha</taxon>
        <taxon>Rhabditoidea</taxon>
        <taxon>Rhabditidae</taxon>
        <taxon>Peloderinae</taxon>
        <taxon>Caenorhabditis</taxon>
    </lineage>
</organism>
<keyword evidence="1 3" id="KW-0420">Kringle</keyword>
<dbReference type="AlphaFoldDB" id="A0A8R1IPE9"/>
<reference evidence="7" key="1">
    <citation type="submission" date="2010-08" db="EMBL/GenBank/DDBJ databases">
        <authorList>
            <consortium name="Caenorhabditis japonica Sequencing Consortium"/>
            <person name="Wilson R.K."/>
        </authorList>
    </citation>
    <scope>NUCLEOTIDE SEQUENCE [LARGE SCALE GENOMIC DNA]</scope>
    <source>
        <strain evidence="7">DF5081</strain>
    </source>
</reference>
<accession>A0A8R1IPE9</accession>
<keyword evidence="4" id="KW-1133">Transmembrane helix</keyword>
<evidence type="ECO:0000256" key="4">
    <source>
        <dbReference type="SAM" id="Phobius"/>
    </source>
</evidence>
<evidence type="ECO:0000256" key="3">
    <source>
        <dbReference type="PROSITE-ProRule" id="PRU00121"/>
    </source>
</evidence>
<evidence type="ECO:0000313" key="6">
    <source>
        <dbReference type="EnsemblMetazoa" id="CJA38919a.1"/>
    </source>
</evidence>
<feature type="transmembrane region" description="Helical" evidence="4">
    <location>
        <begin position="174"/>
        <end position="195"/>
    </location>
</feature>
<dbReference type="EnsemblMetazoa" id="CJA38919a.1">
    <property type="protein sequence ID" value="CJA38919a.1"/>
    <property type="gene ID" value="WBGene00214766"/>
</dbReference>
<evidence type="ECO:0000256" key="1">
    <source>
        <dbReference type="ARBA" id="ARBA00022572"/>
    </source>
</evidence>
<feature type="domain" description="Kringle" evidence="5">
    <location>
        <begin position="1"/>
        <end position="106"/>
    </location>
</feature>
<dbReference type="Proteomes" id="UP000005237">
    <property type="component" value="Unassembled WGS sequence"/>
</dbReference>
<keyword evidence="2" id="KW-1015">Disulfide bond</keyword>
<keyword evidence="4" id="KW-0472">Membrane</keyword>
<dbReference type="Pfam" id="PF25866">
    <property type="entry name" value="Kringle_2"/>
    <property type="match status" value="1"/>
</dbReference>